<evidence type="ECO:0000256" key="4">
    <source>
        <dbReference type="ARBA" id="ARBA00022679"/>
    </source>
</evidence>
<keyword evidence="6 7" id="KW-0012">Acyltransferase</keyword>
<keyword evidence="4" id="KW-0808">Transferase</keyword>
<keyword evidence="8" id="KW-1185">Reference proteome</keyword>
<reference evidence="7" key="1">
    <citation type="journal article" date="2022" name="Cell">
        <title>Design, construction, and in vivo augmentation of a complex gut microbiome.</title>
        <authorList>
            <person name="Cheng A.G."/>
            <person name="Ho P.Y."/>
            <person name="Aranda-Diaz A."/>
            <person name="Jain S."/>
            <person name="Yu F.B."/>
            <person name="Meng X."/>
            <person name="Wang M."/>
            <person name="Iakiviak M."/>
            <person name="Nagashima K."/>
            <person name="Zhao A."/>
            <person name="Murugkar P."/>
            <person name="Patil A."/>
            <person name="Atabakhsh K."/>
            <person name="Weakley A."/>
            <person name="Yan J."/>
            <person name="Brumbaugh A.R."/>
            <person name="Higginbottom S."/>
            <person name="Dimas A."/>
            <person name="Shiver A.L."/>
            <person name="Deutschbauer A."/>
            <person name="Neff N."/>
            <person name="Sonnenburg J.L."/>
            <person name="Huang K.C."/>
            <person name="Fischbach M.A."/>
        </authorList>
    </citation>
    <scope>NUCLEOTIDE SEQUENCE</scope>
    <source>
        <strain evidence="7">AP11</strain>
    </source>
</reference>
<dbReference type="InterPro" id="IPR004960">
    <property type="entry name" value="LipA_acyltrans"/>
</dbReference>
<keyword evidence="3" id="KW-0997">Cell inner membrane</keyword>
<evidence type="ECO:0000313" key="8">
    <source>
        <dbReference type="Proteomes" id="UP001059295"/>
    </source>
</evidence>
<gene>
    <name evidence="7" type="ORF">NQ491_03080</name>
</gene>
<protein>
    <submittedName>
        <fullName evidence="7">Lysophospholipid acyltransferase family protein</fullName>
    </submittedName>
</protein>
<dbReference type="GO" id="GO:0016746">
    <property type="term" value="F:acyltransferase activity"/>
    <property type="evidence" value="ECO:0007669"/>
    <property type="project" value="UniProtKB-KW"/>
</dbReference>
<name>A0ABY5V0M9_9BACT</name>
<sequence>MTSSERIQYRLLWGVSRVAGWLPRGLLYRGFAPMVCWVLHRVVRYRVSVVRTNLANAFPEKSREELRDIERRFYRHLSEVFIDTILLGSISRREILERMVYRDVEKQEELMRGRSWISAMSHFGSWELTINYVCHTDHRVFAVYRPLHNAVVDRFYHSARSRFGTQPVPMNDIFKETIAARLSGGKPVIVALIADQTPPWHEIKHWYRFLEQDTPFFSGIEKMALKLKMPVYFMHVRKVAPRHYEAEFKLVYDGVEPVAEHQITERYIALLEAMIRESPELWMWSHRRWKHKKPADYDMRHSRDTETHNIPEA</sequence>
<organism evidence="7 8">
    <name type="scientific">Alistipes ihumii AP11</name>
    <dbReference type="NCBI Taxonomy" id="1211813"/>
    <lineage>
        <taxon>Bacteria</taxon>
        <taxon>Pseudomonadati</taxon>
        <taxon>Bacteroidota</taxon>
        <taxon>Bacteroidia</taxon>
        <taxon>Bacteroidales</taxon>
        <taxon>Rikenellaceae</taxon>
        <taxon>Alistipes</taxon>
    </lineage>
</organism>
<dbReference type="Pfam" id="PF03279">
    <property type="entry name" value="Lip_A_acyltrans"/>
    <property type="match status" value="1"/>
</dbReference>
<evidence type="ECO:0000256" key="3">
    <source>
        <dbReference type="ARBA" id="ARBA00022519"/>
    </source>
</evidence>
<dbReference type="EMBL" id="CP102294">
    <property type="protein sequence ID" value="UWN57777.1"/>
    <property type="molecule type" value="Genomic_DNA"/>
</dbReference>
<proteinExistence type="predicted"/>
<dbReference type="GeneID" id="82890684"/>
<comment type="subcellular location">
    <subcellularLocation>
        <location evidence="1">Cell inner membrane</location>
    </subcellularLocation>
</comment>
<evidence type="ECO:0000256" key="6">
    <source>
        <dbReference type="ARBA" id="ARBA00023315"/>
    </source>
</evidence>
<dbReference type="PANTHER" id="PTHR30606:SF10">
    <property type="entry name" value="PHOSPHATIDYLINOSITOL MANNOSIDE ACYLTRANSFERASE"/>
    <property type="match status" value="1"/>
</dbReference>
<evidence type="ECO:0000313" key="7">
    <source>
        <dbReference type="EMBL" id="UWN57777.1"/>
    </source>
</evidence>
<dbReference type="CDD" id="cd07984">
    <property type="entry name" value="LPLAT_LABLAT-like"/>
    <property type="match status" value="1"/>
</dbReference>
<dbReference type="RefSeq" id="WP_019244791.1">
    <property type="nucleotide sequence ID" value="NZ_CAPH01000003.1"/>
</dbReference>
<dbReference type="PANTHER" id="PTHR30606">
    <property type="entry name" value="LIPID A BIOSYNTHESIS LAUROYL ACYLTRANSFERASE"/>
    <property type="match status" value="1"/>
</dbReference>
<dbReference type="Proteomes" id="UP001059295">
    <property type="component" value="Chromosome"/>
</dbReference>
<evidence type="ECO:0000256" key="1">
    <source>
        <dbReference type="ARBA" id="ARBA00004533"/>
    </source>
</evidence>
<keyword evidence="5" id="KW-0472">Membrane</keyword>
<evidence type="ECO:0000256" key="5">
    <source>
        <dbReference type="ARBA" id="ARBA00023136"/>
    </source>
</evidence>
<keyword evidence="2" id="KW-1003">Cell membrane</keyword>
<accession>A0ABY5V0M9</accession>
<evidence type="ECO:0000256" key="2">
    <source>
        <dbReference type="ARBA" id="ARBA00022475"/>
    </source>
</evidence>